<evidence type="ECO:0008006" key="4">
    <source>
        <dbReference type="Google" id="ProtNLM"/>
    </source>
</evidence>
<dbReference type="OrthoDB" id="82515at2157"/>
<keyword evidence="3" id="KW-1185">Reference proteome</keyword>
<name>A0A315XJX2_9EURY</name>
<protein>
    <recommendedName>
        <fullName evidence="4">DUF4391 domain-containing protein</fullName>
    </recommendedName>
</protein>
<accession>A0A315XJX2</accession>
<organism evidence="2 3">
    <name type="scientific">Methanobrevibacter thaueri</name>
    <dbReference type="NCBI Taxonomy" id="190975"/>
    <lineage>
        <taxon>Archaea</taxon>
        <taxon>Methanobacteriati</taxon>
        <taxon>Methanobacteriota</taxon>
        <taxon>Methanomada group</taxon>
        <taxon>Methanobacteria</taxon>
        <taxon>Methanobacteriales</taxon>
        <taxon>Methanobacteriaceae</taxon>
        <taxon>Methanobrevibacter</taxon>
    </lineage>
</organism>
<dbReference type="Pfam" id="PF14335">
    <property type="entry name" value="DUF4391"/>
    <property type="match status" value="1"/>
</dbReference>
<keyword evidence="1" id="KW-0175">Coiled coil</keyword>
<dbReference type="AlphaFoldDB" id="A0A315XJX2"/>
<dbReference type="EMBL" id="MZGS01000028">
    <property type="protein sequence ID" value="PWB85243.1"/>
    <property type="molecule type" value="Genomic_DNA"/>
</dbReference>
<evidence type="ECO:0000256" key="1">
    <source>
        <dbReference type="SAM" id="Coils"/>
    </source>
</evidence>
<feature type="coiled-coil region" evidence="1">
    <location>
        <begin position="209"/>
        <end position="259"/>
    </location>
</feature>
<dbReference type="InterPro" id="IPR025503">
    <property type="entry name" value="DUF4391"/>
</dbReference>
<reference evidence="2 3" key="1">
    <citation type="submission" date="2017-03" db="EMBL/GenBank/DDBJ databases">
        <title>Genome sequence of Methanobrevibacter thaueri.</title>
        <authorList>
            <person name="Poehlein A."/>
            <person name="Seedorf H."/>
            <person name="Daniel R."/>
        </authorList>
    </citation>
    <scope>NUCLEOTIDE SEQUENCE [LARGE SCALE GENOMIC DNA]</scope>
    <source>
        <strain evidence="2 3">DSM 11995</strain>
    </source>
</reference>
<gene>
    <name evidence="2" type="ORF">MBBTH_18420</name>
</gene>
<evidence type="ECO:0000313" key="3">
    <source>
        <dbReference type="Proteomes" id="UP000251717"/>
    </source>
</evidence>
<evidence type="ECO:0000313" key="2">
    <source>
        <dbReference type="EMBL" id="PWB85243.1"/>
    </source>
</evidence>
<comment type="caution">
    <text evidence="2">The sequence shown here is derived from an EMBL/GenBank/DDBJ whole genome shotgun (WGS) entry which is preliminary data.</text>
</comment>
<proteinExistence type="predicted"/>
<dbReference type="Proteomes" id="UP000251717">
    <property type="component" value="Unassembled WGS sequence"/>
</dbReference>
<sequence>MVLIEDILEVPRDCIVDSVIPKKDVFEAAELNNKDKRIFTDLVKQIKWCYNFTEDNIRVSKFIDETRSYDEVELINIALKYDNVHKIDIGKFKEDDKIDRIADIMMRFIPYPIFLTMQYDNELKFYSAHIRESKADSEKIVIDGKILSTNWMNIDNLSEIEDDFISKIQFNNLDRTDFYNFYNTYFEAVVQHDGAIMAGGTVNLSVEEIKEIYDEISILDSKIKDIEKEMAEEDNFNAKMDLNIKAHRFKEEKEMLLNELKGE</sequence>
<dbReference type="RefSeq" id="WP_116592746.1">
    <property type="nucleotide sequence ID" value="NZ_MZGS01000028.1"/>
</dbReference>